<name>A0A8J4TG22_CLAMG</name>
<gene>
    <name evidence="1" type="primary">Exoc8</name>
    <name evidence="1" type="ORF">DAT39_020564</name>
</gene>
<accession>A0A8J4TG22</accession>
<reference evidence="1" key="1">
    <citation type="submission" date="2020-07" db="EMBL/GenBank/DDBJ databases">
        <title>Clarias magur genome sequencing, assembly and annotation.</title>
        <authorList>
            <person name="Kushwaha B."/>
            <person name="Kumar R."/>
            <person name="Das P."/>
            <person name="Joshi C.G."/>
            <person name="Kumar D."/>
            <person name="Nagpure N.S."/>
            <person name="Pandey M."/>
            <person name="Agarwal S."/>
            <person name="Srivastava S."/>
            <person name="Singh M."/>
            <person name="Sahoo L."/>
            <person name="Jayasankar P."/>
            <person name="Meher P.K."/>
            <person name="Koringa P.G."/>
            <person name="Iquebal M.A."/>
            <person name="Das S.P."/>
            <person name="Bit A."/>
            <person name="Patnaik S."/>
            <person name="Patel N."/>
            <person name="Shah T.M."/>
            <person name="Hinsu A."/>
            <person name="Jena J.K."/>
        </authorList>
    </citation>
    <scope>NUCLEOTIDE SEQUENCE</scope>
    <source>
        <strain evidence="1">CIFAMagur01</strain>
        <tissue evidence="1">Testis</tissue>
    </source>
</reference>
<feature type="non-terminal residue" evidence="1">
    <location>
        <position position="76"/>
    </location>
</feature>
<feature type="non-terminal residue" evidence="1">
    <location>
        <position position="1"/>
    </location>
</feature>
<sequence>FPLDSLMVRSSPTNPPLLSARALFSAPDFHFRISDFALLLILLRVECTSLRCTSDFRFRLRAHAFLLHAELPVSFQ</sequence>
<dbReference type="Proteomes" id="UP000727407">
    <property type="component" value="Unassembled WGS sequence"/>
</dbReference>
<evidence type="ECO:0000313" key="1">
    <source>
        <dbReference type="EMBL" id="KAF5889738.1"/>
    </source>
</evidence>
<dbReference type="AlphaFoldDB" id="A0A8J4TG22"/>
<dbReference type="EMBL" id="QNUK01000772">
    <property type="protein sequence ID" value="KAF5889738.1"/>
    <property type="molecule type" value="Genomic_DNA"/>
</dbReference>
<comment type="caution">
    <text evidence="1">The sequence shown here is derived from an EMBL/GenBank/DDBJ whole genome shotgun (WGS) entry which is preliminary data.</text>
</comment>
<protein>
    <submittedName>
        <fullName evidence="1">Exocyst complex component 8</fullName>
    </submittedName>
</protein>
<evidence type="ECO:0000313" key="2">
    <source>
        <dbReference type="Proteomes" id="UP000727407"/>
    </source>
</evidence>
<keyword evidence="2" id="KW-1185">Reference proteome</keyword>
<proteinExistence type="predicted"/>
<organism evidence="1 2">
    <name type="scientific">Clarias magur</name>
    <name type="common">Asian catfish</name>
    <name type="synonym">Macropteronotus magur</name>
    <dbReference type="NCBI Taxonomy" id="1594786"/>
    <lineage>
        <taxon>Eukaryota</taxon>
        <taxon>Metazoa</taxon>
        <taxon>Chordata</taxon>
        <taxon>Craniata</taxon>
        <taxon>Vertebrata</taxon>
        <taxon>Euteleostomi</taxon>
        <taxon>Actinopterygii</taxon>
        <taxon>Neopterygii</taxon>
        <taxon>Teleostei</taxon>
        <taxon>Ostariophysi</taxon>
        <taxon>Siluriformes</taxon>
        <taxon>Clariidae</taxon>
        <taxon>Clarias</taxon>
    </lineage>
</organism>